<reference evidence="3 4" key="1">
    <citation type="journal article" date="2014" name="Agronomy (Basel)">
        <title>A Draft Genome Sequence for Ensete ventricosum, the Drought-Tolerant Tree Against Hunger.</title>
        <authorList>
            <person name="Harrison J."/>
            <person name="Moore K.A."/>
            <person name="Paszkiewicz K."/>
            <person name="Jones T."/>
            <person name="Grant M."/>
            <person name="Ambacheew D."/>
            <person name="Muzemil S."/>
            <person name="Studholme D.J."/>
        </authorList>
    </citation>
    <scope>NUCLEOTIDE SEQUENCE [LARGE SCALE GENOMIC DNA]</scope>
</reference>
<dbReference type="AlphaFoldDB" id="A0A427AB92"/>
<evidence type="ECO:0000256" key="1">
    <source>
        <dbReference type="SAM" id="MobiDB-lite"/>
    </source>
</evidence>
<feature type="region of interest" description="Disordered" evidence="1">
    <location>
        <begin position="1"/>
        <end position="51"/>
    </location>
</feature>
<feature type="non-terminal residue" evidence="3">
    <location>
        <position position="1"/>
    </location>
</feature>
<feature type="compositionally biased region" description="Basic and acidic residues" evidence="1">
    <location>
        <begin position="10"/>
        <end position="37"/>
    </location>
</feature>
<dbReference type="InterPro" id="IPR008700">
    <property type="entry name" value="TypeIII_avirulence_cleave"/>
</dbReference>
<evidence type="ECO:0000313" key="3">
    <source>
        <dbReference type="EMBL" id="RRT73482.1"/>
    </source>
</evidence>
<name>A0A427AB92_ENSVE</name>
<comment type="caution">
    <text evidence="3">The sequence shown here is derived from an EMBL/GenBank/DDBJ whole genome shotgun (WGS) entry which is preliminary data.</text>
</comment>
<evidence type="ECO:0000313" key="4">
    <source>
        <dbReference type="Proteomes" id="UP000287651"/>
    </source>
</evidence>
<feature type="compositionally biased region" description="Basic and acidic residues" evidence="1">
    <location>
        <begin position="179"/>
        <end position="192"/>
    </location>
</feature>
<evidence type="ECO:0000259" key="2">
    <source>
        <dbReference type="Pfam" id="PF05627"/>
    </source>
</evidence>
<dbReference type="PANTHER" id="PTHR33882:SF2">
    <property type="entry name" value="EXPRESSED PROTEIN"/>
    <property type="match status" value="1"/>
</dbReference>
<organism evidence="3 4">
    <name type="scientific">Ensete ventricosum</name>
    <name type="common">Abyssinian banana</name>
    <name type="synonym">Musa ensete</name>
    <dbReference type="NCBI Taxonomy" id="4639"/>
    <lineage>
        <taxon>Eukaryota</taxon>
        <taxon>Viridiplantae</taxon>
        <taxon>Streptophyta</taxon>
        <taxon>Embryophyta</taxon>
        <taxon>Tracheophyta</taxon>
        <taxon>Spermatophyta</taxon>
        <taxon>Magnoliopsida</taxon>
        <taxon>Liliopsida</taxon>
        <taxon>Zingiberales</taxon>
        <taxon>Musaceae</taxon>
        <taxon>Ensete</taxon>
    </lineage>
</organism>
<accession>A0A427AB92</accession>
<dbReference type="Pfam" id="PF05627">
    <property type="entry name" value="AvrRpt-cleavage"/>
    <property type="match status" value="1"/>
</dbReference>
<dbReference type="PANTHER" id="PTHR33882">
    <property type="entry name" value="PATHOGENIC TYPE III EFFECTOR AVIRULENCE FACTOR AVR AVRRPT-CLEAVAGE: CLEAVAGE SITE PROTEIN"/>
    <property type="match status" value="1"/>
</dbReference>
<protein>
    <recommendedName>
        <fullName evidence="2">RIN4 pathogenic type III effector avirulence factor Avr cleavage site domain-containing protein</fullName>
    </recommendedName>
</protein>
<feature type="domain" description="RIN4 pathogenic type III effector avirulence factor Avr cleavage site" evidence="2">
    <location>
        <begin position="126"/>
        <end position="157"/>
    </location>
</feature>
<proteinExistence type="predicted"/>
<dbReference type="EMBL" id="AMZH03003082">
    <property type="protein sequence ID" value="RRT73482.1"/>
    <property type="molecule type" value="Genomic_DNA"/>
</dbReference>
<sequence length="217" mass="24386">SRLWAPRVGANEKRSSRERGRWRRPEHTEGRRDELKTTVKKTPGLQLSHTTSTQAEASAVLVYSYGESSVESPHLPFLFLHQTGPISTGLETIGDSSFALFFPAPSEVAKIFPPWAIPRSDSGGSGWMSVPAFGEWDMKNGVPDYSMDFTKIREMRKQNKNPSRVSLGNDDELLTSNRLRSDGGNKEEEQGTRRRLPQPDQRRPIHHHHGGTPTVPF</sequence>
<dbReference type="Proteomes" id="UP000287651">
    <property type="component" value="Unassembled WGS sequence"/>
</dbReference>
<feature type="region of interest" description="Disordered" evidence="1">
    <location>
        <begin position="155"/>
        <end position="217"/>
    </location>
</feature>
<gene>
    <name evidence="3" type="ORF">B296_00006743</name>
</gene>